<dbReference type="GO" id="GO:0005886">
    <property type="term" value="C:plasma membrane"/>
    <property type="evidence" value="ECO:0007669"/>
    <property type="project" value="TreeGrafter"/>
</dbReference>
<gene>
    <name evidence="3" type="primary">mexB_1</name>
    <name evidence="3" type="ORF">NCTC13098_00065</name>
</gene>
<keyword evidence="2" id="KW-0472">Membrane</keyword>
<dbReference type="InterPro" id="IPR001036">
    <property type="entry name" value="Acrflvin-R"/>
</dbReference>
<accession>A0A3P8INK1</accession>
<dbReference type="Pfam" id="PF00873">
    <property type="entry name" value="ACR_tran"/>
    <property type="match status" value="1"/>
</dbReference>
<dbReference type="SUPFAM" id="SSF82714">
    <property type="entry name" value="Multidrug efflux transporter AcrB TolC docking domain, DN and DC subdomains"/>
    <property type="match status" value="1"/>
</dbReference>
<dbReference type="GO" id="GO:0042910">
    <property type="term" value="F:xenobiotic transmembrane transporter activity"/>
    <property type="evidence" value="ECO:0007669"/>
    <property type="project" value="TreeGrafter"/>
</dbReference>
<dbReference type="PANTHER" id="PTHR32063:SF32">
    <property type="entry name" value="AMINOGLYCOSIDE EFFLUX PUMP-RELATED"/>
    <property type="match status" value="1"/>
</dbReference>
<dbReference type="PANTHER" id="PTHR32063">
    <property type="match status" value="1"/>
</dbReference>
<keyword evidence="2" id="KW-1133">Transmembrane helix</keyword>
<protein>
    <submittedName>
        <fullName evidence="3">Multidrug-efflux transporter MexB</fullName>
    </submittedName>
</protein>
<dbReference type="Gene3D" id="3.30.2090.10">
    <property type="entry name" value="Multidrug efflux transporter AcrB TolC docking domain, DN and DC subdomains"/>
    <property type="match status" value="1"/>
</dbReference>
<evidence type="ECO:0000313" key="4">
    <source>
        <dbReference type="Proteomes" id="UP000274346"/>
    </source>
</evidence>
<evidence type="ECO:0000256" key="2">
    <source>
        <dbReference type="ARBA" id="ARBA00022989"/>
    </source>
</evidence>
<dbReference type="InterPro" id="IPR027463">
    <property type="entry name" value="AcrB_DN_DC_subdom"/>
</dbReference>
<name>A0A3P8INK1_RAOTE</name>
<proteinExistence type="predicted"/>
<keyword evidence="1" id="KW-0812">Transmembrane</keyword>
<evidence type="ECO:0000256" key="1">
    <source>
        <dbReference type="ARBA" id="ARBA00022692"/>
    </source>
</evidence>
<dbReference type="AlphaFoldDB" id="A0A3P8INK1"/>
<dbReference type="KEGG" id="rtg:NCTC13098_00065"/>
<organism evidence="3 4">
    <name type="scientific">Raoultella terrigena</name>
    <name type="common">Klebsiella terrigena</name>
    <dbReference type="NCBI Taxonomy" id="577"/>
    <lineage>
        <taxon>Bacteria</taxon>
        <taxon>Pseudomonadati</taxon>
        <taxon>Pseudomonadota</taxon>
        <taxon>Gammaproteobacteria</taxon>
        <taxon>Enterobacterales</taxon>
        <taxon>Enterobacteriaceae</taxon>
        <taxon>Klebsiella/Raoultella group</taxon>
        <taxon>Raoultella</taxon>
    </lineage>
</organism>
<sequence>MRIWMDPTKLASYALMPSDVETAIEAQNVQISAGKIGALPSSNAQQLTATVRAQSRLQTVDQFKNIIVKSKSDGLGRPPERRRPG</sequence>
<dbReference type="EMBL" id="LR131271">
    <property type="protein sequence ID" value="VDR23794.1"/>
    <property type="molecule type" value="Genomic_DNA"/>
</dbReference>
<reference evidence="3 4" key="1">
    <citation type="submission" date="2018-12" db="EMBL/GenBank/DDBJ databases">
        <authorList>
            <consortium name="Pathogen Informatics"/>
        </authorList>
    </citation>
    <scope>NUCLEOTIDE SEQUENCE [LARGE SCALE GENOMIC DNA]</scope>
    <source>
        <strain evidence="3 4">NCTC13098</strain>
    </source>
</reference>
<evidence type="ECO:0000313" key="3">
    <source>
        <dbReference type="EMBL" id="VDR23794.1"/>
    </source>
</evidence>
<dbReference type="Proteomes" id="UP000274346">
    <property type="component" value="Chromosome"/>
</dbReference>